<reference evidence="1" key="1">
    <citation type="submission" date="2021-04" db="EMBL/GenBank/DDBJ databases">
        <title>Genome based classification of Actinospica acidithermotolerans sp. nov., an actinobacterium isolated from an Indonesian hot spring.</title>
        <authorList>
            <person name="Kusuma A.B."/>
            <person name="Putra K.E."/>
            <person name="Nafisah S."/>
            <person name="Loh J."/>
            <person name="Nouioui I."/>
            <person name="Goodfellow M."/>
        </authorList>
    </citation>
    <scope>NUCLEOTIDE SEQUENCE</scope>
    <source>
        <strain evidence="1">CSCA 57</strain>
    </source>
</reference>
<dbReference type="SUPFAM" id="SSF52833">
    <property type="entry name" value="Thioredoxin-like"/>
    <property type="match status" value="1"/>
</dbReference>
<dbReference type="InterPro" id="IPR036249">
    <property type="entry name" value="Thioredoxin-like_sf"/>
</dbReference>
<dbReference type="Gene3D" id="3.40.30.10">
    <property type="entry name" value="Glutaredoxin"/>
    <property type="match status" value="1"/>
</dbReference>
<dbReference type="EMBL" id="JAGSOG010000195">
    <property type="protein sequence ID" value="MBR7837306.1"/>
    <property type="molecule type" value="Genomic_DNA"/>
</dbReference>
<dbReference type="Pfam" id="PF22234">
    <property type="entry name" value="Rv2466c-like"/>
    <property type="match status" value="1"/>
</dbReference>
<comment type="caution">
    <text evidence="1">The sequence shown here is derived from an EMBL/GenBank/DDBJ whole genome shotgun (WGS) entry which is preliminary data.</text>
</comment>
<dbReference type="InterPro" id="IPR053977">
    <property type="entry name" value="Rv2466c-like"/>
</dbReference>
<proteinExistence type="predicted"/>
<gene>
    <name evidence="1" type="ORF">KDL01_28770</name>
</gene>
<keyword evidence="2" id="KW-1185">Reference proteome</keyword>
<accession>A0A941EUL9</accession>
<dbReference type="Proteomes" id="UP000675781">
    <property type="component" value="Unassembled WGS sequence"/>
</dbReference>
<evidence type="ECO:0000313" key="1">
    <source>
        <dbReference type="EMBL" id="MBR7837306.1"/>
    </source>
</evidence>
<dbReference type="AlphaFoldDB" id="A0A941EUL9"/>
<dbReference type="RefSeq" id="WP_212531774.1">
    <property type="nucleotide sequence ID" value="NZ_JAGSOG010000195.1"/>
</dbReference>
<name>A0A941EUL9_9ACTN</name>
<sequence>MTESAQNRVVADLWVDPLCPWAWMTSRWLIEVEKQRPVDVRFHVMSLSVLNSGRDELPEQYKEMLQRGWGPVRVLIAAQHKHGDEVVRPLYDALGSRRHIGKQEFNRETIEAALAEVGLPTELADAADTDAYDEALKASHHAGMDQVGMDVGTPVIATEGVAFFGPVVSPAPKGEAAAKLWDGVLLVAGTDGFFELKRTRTREPIFD</sequence>
<evidence type="ECO:0000313" key="2">
    <source>
        <dbReference type="Proteomes" id="UP000675781"/>
    </source>
</evidence>
<organism evidence="1 2">
    <name type="scientific">Actinospica durhamensis</name>
    <dbReference type="NCBI Taxonomy" id="1508375"/>
    <lineage>
        <taxon>Bacteria</taxon>
        <taxon>Bacillati</taxon>
        <taxon>Actinomycetota</taxon>
        <taxon>Actinomycetes</taxon>
        <taxon>Catenulisporales</taxon>
        <taxon>Actinospicaceae</taxon>
        <taxon>Actinospica</taxon>
    </lineage>
</organism>
<protein>
    <submittedName>
        <fullName evidence="1">DsbA family protein</fullName>
    </submittedName>
</protein>